<dbReference type="RefSeq" id="WP_246225313.1">
    <property type="nucleotide sequence ID" value="NZ_JAASQI010000005.1"/>
</dbReference>
<dbReference type="InterPro" id="IPR004394">
    <property type="entry name" value="Iojap/RsfS/C7orf30"/>
</dbReference>
<protein>
    <recommendedName>
        <fullName evidence="2">Ribosomal silencing factor RsfS</fullName>
    </recommendedName>
</protein>
<dbReference type="Proteomes" id="UP001429580">
    <property type="component" value="Unassembled WGS sequence"/>
</dbReference>
<dbReference type="EMBL" id="JAASQI010000005">
    <property type="protein sequence ID" value="NIJ58607.1"/>
    <property type="molecule type" value="Genomic_DNA"/>
</dbReference>
<proteinExistence type="inferred from homology"/>
<comment type="function">
    <text evidence="2">Functions as a ribosomal silencing factor. Interacts with ribosomal protein uL14 (rplN), blocking formation of intersubunit bridge B8. Prevents association of the 30S and 50S ribosomal subunits and the formation of functional ribosomes, thus repressing translation.</text>
</comment>
<evidence type="ECO:0000256" key="3">
    <source>
        <dbReference type="SAM" id="MobiDB-lite"/>
    </source>
</evidence>
<keyword evidence="2" id="KW-0678">Repressor</keyword>
<evidence type="ECO:0000256" key="2">
    <source>
        <dbReference type="HAMAP-Rule" id="MF_01477"/>
    </source>
</evidence>
<dbReference type="Pfam" id="PF02410">
    <property type="entry name" value="RsfS"/>
    <property type="match status" value="1"/>
</dbReference>
<dbReference type="PANTHER" id="PTHR21043:SF0">
    <property type="entry name" value="MITOCHONDRIAL ASSEMBLY OF RIBOSOMAL LARGE SUBUNIT PROTEIN 1"/>
    <property type="match status" value="1"/>
</dbReference>
<comment type="caution">
    <text evidence="4">The sequence shown here is derived from an EMBL/GenBank/DDBJ whole genome shotgun (WGS) entry which is preliminary data.</text>
</comment>
<dbReference type="InterPro" id="IPR043519">
    <property type="entry name" value="NT_sf"/>
</dbReference>
<dbReference type="Gene3D" id="3.30.460.10">
    <property type="entry name" value="Beta Polymerase, domain 2"/>
    <property type="match status" value="1"/>
</dbReference>
<evidence type="ECO:0000313" key="4">
    <source>
        <dbReference type="EMBL" id="NIJ58607.1"/>
    </source>
</evidence>
<dbReference type="HAMAP" id="MF_01477">
    <property type="entry name" value="Iojap_RsfS"/>
    <property type="match status" value="1"/>
</dbReference>
<organism evidence="4 5">
    <name type="scientific">Pseudochelatococcus lubricantis</name>
    <dbReference type="NCBI Taxonomy" id="1538102"/>
    <lineage>
        <taxon>Bacteria</taxon>
        <taxon>Pseudomonadati</taxon>
        <taxon>Pseudomonadota</taxon>
        <taxon>Alphaproteobacteria</taxon>
        <taxon>Hyphomicrobiales</taxon>
        <taxon>Chelatococcaceae</taxon>
        <taxon>Pseudochelatococcus</taxon>
    </lineage>
</organism>
<name>A0ABX0V075_9HYPH</name>
<dbReference type="SUPFAM" id="SSF81301">
    <property type="entry name" value="Nucleotidyltransferase"/>
    <property type="match status" value="1"/>
</dbReference>
<evidence type="ECO:0000313" key="5">
    <source>
        <dbReference type="Proteomes" id="UP001429580"/>
    </source>
</evidence>
<feature type="region of interest" description="Disordered" evidence="3">
    <location>
        <begin position="14"/>
        <end position="37"/>
    </location>
</feature>
<keyword evidence="2" id="KW-0963">Cytoplasm</keyword>
<comment type="similarity">
    <text evidence="1 2">Belongs to the Iojap/RsfS family.</text>
</comment>
<sequence length="149" mass="16207">MLKCEDRALSQLSEYGAQPAPLNQTDGTRTAGETPPAGEAAGIARFQLEEMKAEEIVEIDLVGRTTIADTMFVASGRSDRHVGAIAEKVAAALKQAGFGPVRVEGFPACDWVLIDVGDIIVHIFRPEVRSFYNLEKIWSPDRPKEPRAG</sequence>
<comment type="subcellular location">
    <subcellularLocation>
        <location evidence="2">Cytoplasm</location>
    </subcellularLocation>
</comment>
<evidence type="ECO:0000256" key="1">
    <source>
        <dbReference type="ARBA" id="ARBA00010574"/>
    </source>
</evidence>
<keyword evidence="2" id="KW-0810">Translation regulation</keyword>
<comment type="subunit">
    <text evidence="2">Interacts with ribosomal protein uL14 (rplN).</text>
</comment>
<reference evidence="4 5" key="1">
    <citation type="submission" date="2020-03" db="EMBL/GenBank/DDBJ databases">
        <title>Genomic Encyclopedia of Type Strains, Phase IV (KMG-IV): sequencing the most valuable type-strain genomes for metagenomic binning, comparative biology and taxonomic classification.</title>
        <authorList>
            <person name="Goeker M."/>
        </authorList>
    </citation>
    <scope>NUCLEOTIDE SEQUENCE [LARGE SCALE GENOMIC DNA]</scope>
    <source>
        <strain evidence="4 5">DSM 103870</strain>
    </source>
</reference>
<keyword evidence="5" id="KW-1185">Reference proteome</keyword>
<dbReference type="PANTHER" id="PTHR21043">
    <property type="entry name" value="IOJAP SUPERFAMILY ORTHOLOG"/>
    <property type="match status" value="1"/>
</dbReference>
<gene>
    <name evidence="2" type="primary">rsfS</name>
    <name evidence="4" type="ORF">FHS82_002455</name>
</gene>
<accession>A0ABX0V075</accession>
<dbReference type="NCBIfam" id="TIGR00090">
    <property type="entry name" value="rsfS_iojap_ybeB"/>
    <property type="match status" value="1"/>
</dbReference>